<keyword evidence="2" id="KW-1185">Reference proteome</keyword>
<dbReference type="PANTHER" id="PTHR41339">
    <property type="entry name" value="LIPL48"/>
    <property type="match status" value="1"/>
</dbReference>
<accession>A0ABW5YE49</accession>
<dbReference type="Proteomes" id="UP001597557">
    <property type="component" value="Unassembled WGS sequence"/>
</dbReference>
<reference evidence="2" key="1">
    <citation type="journal article" date="2019" name="Int. J. Syst. Evol. Microbiol.">
        <title>The Global Catalogue of Microorganisms (GCM) 10K type strain sequencing project: providing services to taxonomists for standard genome sequencing and annotation.</title>
        <authorList>
            <consortium name="The Broad Institute Genomics Platform"/>
            <consortium name="The Broad Institute Genome Sequencing Center for Infectious Disease"/>
            <person name="Wu L."/>
            <person name="Ma J."/>
        </authorList>
    </citation>
    <scope>NUCLEOTIDE SEQUENCE [LARGE SCALE GENOMIC DNA]</scope>
    <source>
        <strain evidence="2">KCTC 22437</strain>
    </source>
</reference>
<dbReference type="RefSeq" id="WP_377185468.1">
    <property type="nucleotide sequence ID" value="NZ_JBHUPD010000002.1"/>
</dbReference>
<sequence length="450" mass="46134">MKKVFLAAAFAVALTSCSKKDNNNGDGGTTPTGKKDGYISSLTDPDFDAKNLQGKVNGSFTLPAGNYTLTGRLIIVDGATLTMSPGTTVTATAPAGTAATSISVEVNQGGKLNAVGTAAAPIRFVSANKKPGDWMGVFLCGKATLVNAATGTRDGSYTQTTEIGDALYGGSNNADGSGDLEYVEIAYAGARINATKEGNNLSLYAQGTGTILKNLWLHDGSDDNIEFFGGTVNVSNVLVVNSADDTFDWCLGWNGTATNVVEVREAGFTDITNGSGMMEGDGGFSDLASTPAITTNLSNPTFTNLSVGVYNANGNDSGTSGSPAYSLRAGFTYRTGCKVTINNAKVIWAATAANPTNGLIKFNDGTGPALAADVKIDMNYTGPSFIGASGVTTSASSPIPGANFNATGTYPGYVFTDFAKLVFNDTANTGADKSAFAWTSYDFATKAPGL</sequence>
<name>A0ABW5YE49_9SPHI</name>
<evidence type="ECO:0000313" key="2">
    <source>
        <dbReference type="Proteomes" id="UP001597557"/>
    </source>
</evidence>
<dbReference type="PROSITE" id="PS51257">
    <property type="entry name" value="PROKAR_LIPOPROTEIN"/>
    <property type="match status" value="1"/>
</dbReference>
<gene>
    <name evidence="1" type="ORF">ACFS5N_11465</name>
</gene>
<dbReference type="PANTHER" id="PTHR41339:SF1">
    <property type="entry name" value="SECRETED PROTEIN"/>
    <property type="match status" value="1"/>
</dbReference>
<protein>
    <submittedName>
        <fullName evidence="1">Uncharacterized protein</fullName>
    </submittedName>
</protein>
<organism evidence="1 2">
    <name type="scientific">Mucilaginibacter ximonensis</name>
    <dbReference type="NCBI Taxonomy" id="538021"/>
    <lineage>
        <taxon>Bacteria</taxon>
        <taxon>Pseudomonadati</taxon>
        <taxon>Bacteroidota</taxon>
        <taxon>Sphingobacteriia</taxon>
        <taxon>Sphingobacteriales</taxon>
        <taxon>Sphingobacteriaceae</taxon>
        <taxon>Mucilaginibacter</taxon>
    </lineage>
</organism>
<dbReference type="EMBL" id="JBHUPD010000002">
    <property type="protein sequence ID" value="MFD2873091.1"/>
    <property type="molecule type" value="Genomic_DNA"/>
</dbReference>
<proteinExistence type="predicted"/>
<evidence type="ECO:0000313" key="1">
    <source>
        <dbReference type="EMBL" id="MFD2873091.1"/>
    </source>
</evidence>
<comment type="caution">
    <text evidence="1">The sequence shown here is derived from an EMBL/GenBank/DDBJ whole genome shotgun (WGS) entry which is preliminary data.</text>
</comment>